<name>A0ABQ1LGU9_9SPHI</name>
<evidence type="ECO:0000313" key="16">
    <source>
        <dbReference type="Proteomes" id="UP000597338"/>
    </source>
</evidence>
<sequence>MLQDKIQQYTEEIERFAPQSAQELEAFRLKFLVAKGIVRDLFEEFKTVSADQKRALGKTLNEFKQSVEQKYKLFQAQFASGTQSSKKEIGDLTLPGEGFAVGSRHPLSLVRKEIVEIFKKLGFTVAEGPEIEDDWHNFSALNFPPEHPARDMQDTFFIKKQAGNDIALRTHTSSVQVRMMENGTPPFRSIMPGRVYRNEAISARAHCFFHQVEGLYVDKGVSFADLKQTLYHFVQELFGEDTRVRFRPSYFPFTEPSAEMDISCTICKGKGCTLCKHTGWVEILGCGMVDPNVLENCGVDSAKYTGFAFGMGIERITNLKYEIKDLRLFSENDVRFLSQFETELI</sequence>
<dbReference type="Gene3D" id="3.30.930.10">
    <property type="entry name" value="Bira Bifunctional Protein, Domain 2"/>
    <property type="match status" value="1"/>
</dbReference>
<evidence type="ECO:0000256" key="8">
    <source>
        <dbReference type="ARBA" id="ARBA00022840"/>
    </source>
</evidence>
<proteinExistence type="inferred from homology"/>
<gene>
    <name evidence="13 15" type="primary">pheS</name>
    <name evidence="15" type="ORF">GCM10011386_13640</name>
</gene>
<evidence type="ECO:0000256" key="3">
    <source>
        <dbReference type="ARBA" id="ARBA00011209"/>
    </source>
</evidence>
<comment type="subcellular location">
    <subcellularLocation>
        <location evidence="1 13">Cytoplasm</location>
    </subcellularLocation>
</comment>
<evidence type="ECO:0000313" key="15">
    <source>
        <dbReference type="EMBL" id="GGC23027.1"/>
    </source>
</evidence>
<comment type="catalytic activity">
    <reaction evidence="12 13">
        <text>tRNA(Phe) + L-phenylalanine + ATP = L-phenylalanyl-tRNA(Phe) + AMP + diphosphate + H(+)</text>
        <dbReference type="Rhea" id="RHEA:19413"/>
        <dbReference type="Rhea" id="RHEA-COMP:9668"/>
        <dbReference type="Rhea" id="RHEA-COMP:9699"/>
        <dbReference type="ChEBI" id="CHEBI:15378"/>
        <dbReference type="ChEBI" id="CHEBI:30616"/>
        <dbReference type="ChEBI" id="CHEBI:33019"/>
        <dbReference type="ChEBI" id="CHEBI:58095"/>
        <dbReference type="ChEBI" id="CHEBI:78442"/>
        <dbReference type="ChEBI" id="CHEBI:78531"/>
        <dbReference type="ChEBI" id="CHEBI:456215"/>
        <dbReference type="EC" id="6.1.1.20"/>
    </reaction>
</comment>
<reference evidence="16" key="1">
    <citation type="journal article" date="2019" name="Int. J. Syst. Evol. Microbiol.">
        <title>The Global Catalogue of Microorganisms (GCM) 10K type strain sequencing project: providing services to taxonomists for standard genome sequencing and annotation.</title>
        <authorList>
            <consortium name="The Broad Institute Genomics Platform"/>
            <consortium name="The Broad Institute Genome Sequencing Center for Infectious Disease"/>
            <person name="Wu L."/>
            <person name="Ma J."/>
        </authorList>
    </citation>
    <scope>NUCLEOTIDE SEQUENCE [LARGE SCALE GENOMIC DNA]</scope>
    <source>
        <strain evidence="16">CGMCC 1.15342</strain>
    </source>
</reference>
<dbReference type="RefSeq" id="WP_188748868.1">
    <property type="nucleotide sequence ID" value="NZ_BMIK01000003.1"/>
</dbReference>
<evidence type="ECO:0000256" key="2">
    <source>
        <dbReference type="ARBA" id="ARBA00010207"/>
    </source>
</evidence>
<evidence type="ECO:0000256" key="6">
    <source>
        <dbReference type="ARBA" id="ARBA00022723"/>
    </source>
</evidence>
<keyword evidence="9 13" id="KW-0460">Magnesium</keyword>
<keyword evidence="16" id="KW-1185">Reference proteome</keyword>
<dbReference type="GO" id="GO:0016874">
    <property type="term" value="F:ligase activity"/>
    <property type="evidence" value="ECO:0007669"/>
    <property type="project" value="UniProtKB-KW"/>
</dbReference>
<organism evidence="15 16">
    <name type="scientific">Parapedobacter defluvii</name>
    <dbReference type="NCBI Taxonomy" id="2045106"/>
    <lineage>
        <taxon>Bacteria</taxon>
        <taxon>Pseudomonadati</taxon>
        <taxon>Bacteroidota</taxon>
        <taxon>Sphingobacteriia</taxon>
        <taxon>Sphingobacteriales</taxon>
        <taxon>Sphingobacteriaceae</taxon>
        <taxon>Parapedobacter</taxon>
    </lineage>
</organism>
<dbReference type="HAMAP" id="MF_00281">
    <property type="entry name" value="Phe_tRNA_synth_alpha1"/>
    <property type="match status" value="1"/>
</dbReference>
<dbReference type="InterPro" id="IPR004529">
    <property type="entry name" value="Phe-tRNA-synth_IIc_asu"/>
</dbReference>
<dbReference type="PROSITE" id="PS50862">
    <property type="entry name" value="AA_TRNA_LIGASE_II"/>
    <property type="match status" value="1"/>
</dbReference>
<protein>
    <recommendedName>
        <fullName evidence="13">Phenylalanine--tRNA ligase alpha subunit</fullName>
        <ecNumber evidence="13">6.1.1.20</ecNumber>
    </recommendedName>
    <alternativeName>
        <fullName evidence="13">Phenylalanyl-tRNA synthetase alpha subunit</fullName>
        <shortName evidence="13">PheRS</shortName>
    </alternativeName>
</protein>
<evidence type="ECO:0000256" key="11">
    <source>
        <dbReference type="ARBA" id="ARBA00023146"/>
    </source>
</evidence>
<dbReference type="InterPro" id="IPR010978">
    <property type="entry name" value="tRNA-bd_arm"/>
</dbReference>
<dbReference type="Pfam" id="PF01409">
    <property type="entry name" value="tRNA-synt_2d"/>
    <property type="match status" value="1"/>
</dbReference>
<feature type="domain" description="Aminoacyl-transfer RNA synthetases class-II family profile" evidence="14">
    <location>
        <begin position="110"/>
        <end position="319"/>
    </location>
</feature>
<accession>A0ABQ1LGU9</accession>
<keyword evidence="6 13" id="KW-0479">Metal-binding</keyword>
<keyword evidence="4 13" id="KW-0963">Cytoplasm</keyword>
<feature type="binding site" evidence="13">
    <location>
        <position position="255"/>
    </location>
    <ligand>
        <name>Mg(2+)</name>
        <dbReference type="ChEBI" id="CHEBI:18420"/>
        <note>shared with beta subunit</note>
    </ligand>
</feature>
<comment type="cofactor">
    <cofactor evidence="13">
        <name>Mg(2+)</name>
        <dbReference type="ChEBI" id="CHEBI:18420"/>
    </cofactor>
    <text evidence="13">Binds 2 magnesium ions per tetramer.</text>
</comment>
<evidence type="ECO:0000256" key="10">
    <source>
        <dbReference type="ARBA" id="ARBA00022917"/>
    </source>
</evidence>
<evidence type="ECO:0000256" key="13">
    <source>
        <dbReference type="HAMAP-Rule" id="MF_00281"/>
    </source>
</evidence>
<keyword evidence="7 13" id="KW-0547">Nucleotide-binding</keyword>
<dbReference type="InterPro" id="IPR004188">
    <property type="entry name" value="Phe-tRNA_ligase_II_N"/>
</dbReference>
<dbReference type="InterPro" id="IPR002319">
    <property type="entry name" value="Phenylalanyl-tRNA_Synthase"/>
</dbReference>
<evidence type="ECO:0000256" key="1">
    <source>
        <dbReference type="ARBA" id="ARBA00004496"/>
    </source>
</evidence>
<dbReference type="EMBL" id="BMIK01000003">
    <property type="protein sequence ID" value="GGC23027.1"/>
    <property type="molecule type" value="Genomic_DNA"/>
</dbReference>
<keyword evidence="11 13" id="KW-0030">Aminoacyl-tRNA synthetase</keyword>
<comment type="similarity">
    <text evidence="2 13">Belongs to the class-II aminoacyl-tRNA synthetase family. Phe-tRNA synthetase alpha subunit type 1 subfamily.</text>
</comment>
<evidence type="ECO:0000256" key="4">
    <source>
        <dbReference type="ARBA" id="ARBA00022490"/>
    </source>
</evidence>
<keyword evidence="5 13" id="KW-0436">Ligase</keyword>
<dbReference type="PANTHER" id="PTHR11538:SF41">
    <property type="entry name" value="PHENYLALANINE--TRNA LIGASE, MITOCHONDRIAL"/>
    <property type="match status" value="1"/>
</dbReference>
<dbReference type="InterPro" id="IPR006195">
    <property type="entry name" value="aa-tRNA-synth_II"/>
</dbReference>
<dbReference type="SUPFAM" id="SSF46589">
    <property type="entry name" value="tRNA-binding arm"/>
    <property type="match status" value="1"/>
</dbReference>
<dbReference type="InterPro" id="IPR045864">
    <property type="entry name" value="aa-tRNA-synth_II/BPL/LPL"/>
</dbReference>
<evidence type="ECO:0000256" key="5">
    <source>
        <dbReference type="ARBA" id="ARBA00022598"/>
    </source>
</evidence>
<comment type="caution">
    <text evidence="15">The sequence shown here is derived from an EMBL/GenBank/DDBJ whole genome shotgun (WGS) entry which is preliminary data.</text>
</comment>
<dbReference type="SUPFAM" id="SSF55681">
    <property type="entry name" value="Class II aaRS and biotin synthetases"/>
    <property type="match status" value="1"/>
</dbReference>
<keyword evidence="8 13" id="KW-0067">ATP-binding</keyword>
<dbReference type="EC" id="6.1.1.20" evidence="13"/>
<dbReference type="PANTHER" id="PTHR11538">
    <property type="entry name" value="PHENYLALANYL-TRNA SYNTHETASE"/>
    <property type="match status" value="1"/>
</dbReference>
<evidence type="ECO:0000256" key="9">
    <source>
        <dbReference type="ARBA" id="ARBA00022842"/>
    </source>
</evidence>
<dbReference type="InterPro" id="IPR022911">
    <property type="entry name" value="Phe_tRNA_ligase_alpha1_bac"/>
</dbReference>
<dbReference type="CDD" id="cd00496">
    <property type="entry name" value="PheRS_alpha_core"/>
    <property type="match status" value="1"/>
</dbReference>
<comment type="subunit">
    <text evidence="3 13">Tetramer of two alpha and two beta subunits.</text>
</comment>
<evidence type="ECO:0000256" key="12">
    <source>
        <dbReference type="ARBA" id="ARBA00049255"/>
    </source>
</evidence>
<keyword evidence="10 13" id="KW-0648">Protein biosynthesis</keyword>
<dbReference type="NCBIfam" id="TIGR00468">
    <property type="entry name" value="pheS"/>
    <property type="match status" value="1"/>
</dbReference>
<evidence type="ECO:0000256" key="7">
    <source>
        <dbReference type="ARBA" id="ARBA00022741"/>
    </source>
</evidence>
<evidence type="ECO:0000259" key="14">
    <source>
        <dbReference type="PROSITE" id="PS50862"/>
    </source>
</evidence>
<dbReference type="Pfam" id="PF02912">
    <property type="entry name" value="Phe_tRNA-synt_N"/>
    <property type="match status" value="1"/>
</dbReference>
<dbReference type="Proteomes" id="UP000597338">
    <property type="component" value="Unassembled WGS sequence"/>
</dbReference>